<dbReference type="Gene3D" id="3.40.50.1400">
    <property type="match status" value="2"/>
</dbReference>
<reference evidence="1 2" key="1">
    <citation type="submission" date="2014-09" db="EMBL/GenBank/DDBJ databases">
        <authorList>
            <person name="McGinnis J.M."/>
            <person name="Wolfgang W.J."/>
        </authorList>
    </citation>
    <scope>NUCLEOTIDE SEQUENCE [LARGE SCALE GENOMIC DNA]</scope>
    <source>
        <strain evidence="1 2">HAMBI 3106</strain>
    </source>
</reference>
<gene>
    <name evidence="1" type="ORF">IC63_03530</name>
</gene>
<dbReference type="STRING" id="690417.IC63_03530"/>
<evidence type="ECO:0000313" key="1">
    <source>
        <dbReference type="EMBL" id="KGJ08885.1"/>
    </source>
</evidence>
<dbReference type="SUPFAM" id="SSF53800">
    <property type="entry name" value="Chelatase"/>
    <property type="match status" value="2"/>
</dbReference>
<accession>A0A099FDP2</accession>
<name>A0A099FDP2_9RHOB</name>
<evidence type="ECO:0008006" key="3">
    <source>
        <dbReference type="Google" id="ProtNLM"/>
    </source>
</evidence>
<dbReference type="EMBL" id="JRKS01000006">
    <property type="protein sequence ID" value="KGJ08885.1"/>
    <property type="molecule type" value="Genomic_DNA"/>
</dbReference>
<reference evidence="1 2" key="2">
    <citation type="submission" date="2014-10" db="EMBL/GenBank/DDBJ databases">
        <title>Paracoccus sanguinis sp. nov., isolated from clinical specimens of New York State patients.</title>
        <authorList>
            <person name="Mingle L.A."/>
            <person name="Cole J.A."/>
            <person name="Lapierre P."/>
            <person name="Musser K.A."/>
        </authorList>
    </citation>
    <scope>NUCLEOTIDE SEQUENCE [LARGE SCALE GENOMIC DNA]</scope>
    <source>
        <strain evidence="1 2">HAMBI 3106</strain>
    </source>
</reference>
<dbReference type="Proteomes" id="UP000029917">
    <property type="component" value="Unassembled WGS sequence"/>
</dbReference>
<keyword evidence="2" id="KW-1185">Reference proteome</keyword>
<dbReference type="AlphaFoldDB" id="A0A099FDP2"/>
<organism evidence="1 2">
    <name type="scientific">Paracoccus sphaerophysae</name>
    <dbReference type="NCBI Taxonomy" id="690417"/>
    <lineage>
        <taxon>Bacteria</taxon>
        <taxon>Pseudomonadati</taxon>
        <taxon>Pseudomonadota</taxon>
        <taxon>Alphaproteobacteria</taxon>
        <taxon>Rhodobacterales</taxon>
        <taxon>Paracoccaceae</taxon>
        <taxon>Paracoccus</taxon>
    </lineage>
</organism>
<protein>
    <recommendedName>
        <fullName evidence="3">Cobalamin biosynthesis protein CbiX</fullName>
    </recommendedName>
</protein>
<evidence type="ECO:0000313" key="2">
    <source>
        <dbReference type="Proteomes" id="UP000029917"/>
    </source>
</evidence>
<proteinExistence type="predicted"/>
<comment type="caution">
    <text evidence="1">The sequence shown here is derived from an EMBL/GenBank/DDBJ whole genome shotgun (WGS) entry which is preliminary data.</text>
</comment>
<sequence length="218" mass="22027">MVAHGQPGDPGALQPEIEALAAAAAALLPGRRVLGATLACPRSLATLKGVGAVYPLFMAGGWFVNAEMPRRLTAAGVTGYKVLSPLGLDPALPRLGGRIAEDTARAAGLDPARTTLVVAGHGSSKSSASADSTRAFAAALPPGFARVVTGFIEELPYLNAIQLDGPAICLPFFATNGEHTKIDIPEAWTALGSPGPIAPPIGTTPDIPALIAASLRAA</sequence>